<organism evidence="1 2">
    <name type="scientific">Pleurodeles waltl</name>
    <name type="common">Iberian ribbed newt</name>
    <dbReference type="NCBI Taxonomy" id="8319"/>
    <lineage>
        <taxon>Eukaryota</taxon>
        <taxon>Metazoa</taxon>
        <taxon>Chordata</taxon>
        <taxon>Craniata</taxon>
        <taxon>Vertebrata</taxon>
        <taxon>Euteleostomi</taxon>
        <taxon>Amphibia</taxon>
        <taxon>Batrachia</taxon>
        <taxon>Caudata</taxon>
        <taxon>Salamandroidea</taxon>
        <taxon>Salamandridae</taxon>
        <taxon>Pleurodelinae</taxon>
        <taxon>Pleurodeles</taxon>
    </lineage>
</organism>
<evidence type="ECO:0000313" key="1">
    <source>
        <dbReference type="EMBL" id="KAJ1127566.1"/>
    </source>
</evidence>
<keyword evidence="2" id="KW-1185">Reference proteome</keyword>
<dbReference type="AlphaFoldDB" id="A0AAV7PGY2"/>
<sequence>MVGGAGYATALPLSCPQGCRMPKRLLFVPSTGASCGDGPADVRAPGGVALKGRQRRRGEPRARFEDAAVAPSVGALGEIQGRGHFPQRDLDLLGHGTRGERWAWRCSQGMRPAMRHTWA</sequence>
<proteinExistence type="predicted"/>
<name>A0AAV7PGY2_PLEWA</name>
<reference evidence="1" key="1">
    <citation type="journal article" date="2022" name="bioRxiv">
        <title>Sequencing and chromosome-scale assembly of the giantPleurodeles waltlgenome.</title>
        <authorList>
            <person name="Brown T."/>
            <person name="Elewa A."/>
            <person name="Iarovenko S."/>
            <person name="Subramanian E."/>
            <person name="Araus A.J."/>
            <person name="Petzold A."/>
            <person name="Susuki M."/>
            <person name="Suzuki K.-i.T."/>
            <person name="Hayashi T."/>
            <person name="Toyoda A."/>
            <person name="Oliveira C."/>
            <person name="Osipova E."/>
            <person name="Leigh N.D."/>
            <person name="Simon A."/>
            <person name="Yun M.H."/>
        </authorList>
    </citation>
    <scope>NUCLEOTIDE SEQUENCE</scope>
    <source>
        <strain evidence="1">20211129_DDA</strain>
        <tissue evidence="1">Liver</tissue>
    </source>
</reference>
<accession>A0AAV7PGY2</accession>
<evidence type="ECO:0000313" key="2">
    <source>
        <dbReference type="Proteomes" id="UP001066276"/>
    </source>
</evidence>
<dbReference type="Proteomes" id="UP001066276">
    <property type="component" value="Chromosome 7"/>
</dbReference>
<protein>
    <submittedName>
        <fullName evidence="1">Uncharacterized protein</fullName>
    </submittedName>
</protein>
<dbReference type="EMBL" id="JANPWB010000011">
    <property type="protein sequence ID" value="KAJ1127566.1"/>
    <property type="molecule type" value="Genomic_DNA"/>
</dbReference>
<comment type="caution">
    <text evidence="1">The sequence shown here is derived from an EMBL/GenBank/DDBJ whole genome shotgun (WGS) entry which is preliminary data.</text>
</comment>
<gene>
    <name evidence="1" type="ORF">NDU88_005965</name>
</gene>